<evidence type="ECO:0000256" key="1">
    <source>
        <dbReference type="SAM" id="Phobius"/>
    </source>
</evidence>
<proteinExistence type="predicted"/>
<keyword evidence="1" id="KW-0472">Membrane</keyword>
<gene>
    <name evidence="2" type="ORF">B0293_42370</name>
</gene>
<name>A0ABX3J0Y9_9PSEU</name>
<sequence length="182" mass="20560">MDINGQIRRSRLINWLAAAIVAILASYVPYDHALEGLAVPPLLISLTLAVVLLELIRRGGLRARLTWNSHGVDLVYAFRNRHINWHDINDIQVASSRINLITSAETVSWEFDQPWLLSKLSPRYARRADHHQQVLQEAMAAAHTVDLPTQAPMEVPADRSFWVYTLLILVVGLTPWFGSIIP</sequence>
<dbReference type="EMBL" id="MUXN01000044">
    <property type="protein sequence ID" value="OOC00589.1"/>
    <property type="molecule type" value="Genomic_DNA"/>
</dbReference>
<evidence type="ECO:0000313" key="3">
    <source>
        <dbReference type="Proteomes" id="UP000188551"/>
    </source>
</evidence>
<feature type="transmembrane region" description="Helical" evidence="1">
    <location>
        <begin position="161"/>
        <end position="181"/>
    </location>
</feature>
<reference evidence="2 3" key="1">
    <citation type="submission" date="2017-02" db="EMBL/GenBank/DDBJ databases">
        <title>Amycolatopsis azurea DSM 43854 draft genome.</title>
        <authorList>
            <person name="Mayilraj S."/>
        </authorList>
    </citation>
    <scope>NUCLEOTIDE SEQUENCE [LARGE SCALE GENOMIC DNA]</scope>
    <source>
        <strain evidence="2 3">DSM 43854</strain>
    </source>
</reference>
<keyword evidence="1" id="KW-1133">Transmembrane helix</keyword>
<protein>
    <recommendedName>
        <fullName evidence="4">PH domain-containing protein</fullName>
    </recommendedName>
</protein>
<feature type="transmembrane region" description="Helical" evidence="1">
    <location>
        <begin position="12"/>
        <end position="30"/>
    </location>
</feature>
<organism evidence="2 3">
    <name type="scientific">Amycolatopsis azurea DSM 43854</name>
    <dbReference type="NCBI Taxonomy" id="1238180"/>
    <lineage>
        <taxon>Bacteria</taxon>
        <taxon>Bacillati</taxon>
        <taxon>Actinomycetota</taxon>
        <taxon>Actinomycetes</taxon>
        <taxon>Pseudonocardiales</taxon>
        <taxon>Pseudonocardiaceae</taxon>
        <taxon>Amycolatopsis</taxon>
    </lineage>
</organism>
<keyword evidence="3" id="KW-1185">Reference proteome</keyword>
<dbReference type="Proteomes" id="UP000188551">
    <property type="component" value="Unassembled WGS sequence"/>
</dbReference>
<comment type="caution">
    <text evidence="2">The sequence shown here is derived from an EMBL/GenBank/DDBJ whole genome shotgun (WGS) entry which is preliminary data.</text>
</comment>
<accession>A0ABX3J0Y9</accession>
<feature type="transmembrane region" description="Helical" evidence="1">
    <location>
        <begin position="36"/>
        <end position="56"/>
    </location>
</feature>
<evidence type="ECO:0000313" key="2">
    <source>
        <dbReference type="EMBL" id="OOC00589.1"/>
    </source>
</evidence>
<evidence type="ECO:0008006" key="4">
    <source>
        <dbReference type="Google" id="ProtNLM"/>
    </source>
</evidence>
<keyword evidence="1" id="KW-0812">Transmembrane</keyword>